<sequence length="824" mass="93491">MVGEDRSRSGRAGDREFLTLRDAETPLTRNVLLPDSDIDAHIEFSYLRSLAYLIGILLVLTDIPRTGLSIDLKRLYAATAPSTVMYYGPYEYPVAHLVRDGDTVVNGSCDGSPIDALEVWSYKFDTLSIPPRAMAKHLGLASFPRCLLYEHRCATSTLPLDTVFHMLDELVTTLRATRFGDDASTRPFRVLTHSNWIDRLHHRIVSLVSRYQDHRMHTFHYFTVPRRRTAAMQICAARRSGTHERPPICSHPNAWRCADPFDADSARTVQIWDHVQRRVDDLRDRYPALRLDLLLTTTQIWATRSKPMTLPNAYFLSDNVEMTTVIRGQRCAPSGACETVMIDEYRYERATLETNVDDWRLVTSALRAASQVYIWLRVVLLCWGCYRARSAESRLRRRPLRVKLLAAVKTFFRVPSHVVIYTNWLAVSGYALAHFIDSSVVHLVSDAFWSTLNGFVAFNLTEYITFASVQMRNVWLVAVFWKAVIVLHSAVWLHPGTQWRPQLGVFSVRSIFLSTVSFLTVFSFYPSRQFRDTNVVLIEELPRVTPRDASQVFRHAQTTSEFGFRLDMKTTLIATALLATQALIVQGALRLLTRRQSRFATCRSFYVPLSAGVLWPASMLHVFWFLPIARSKTSLLSSLRRSNSIRHSWRHVVASTVAPPSPPKPGHPVCRVCSQPVSLLHWRRTQGCWRHEPIFDLDCRTREVWSMVRLVNIGLMSDPIVLAQLYLVGRPIGLSVITPRQMTSRVAAAKPLATLSESQSQRSEDGRDEVVPARSSSSVTMTRRETFIILLPIGRDGSLAIASRQRVGSVCSATVPWHALVNCG</sequence>
<comment type="caution">
    <text evidence="3">The sequence shown here is derived from an EMBL/GenBank/DDBJ whole genome shotgun (WGS) entry which is preliminary data.</text>
</comment>
<evidence type="ECO:0000313" key="3">
    <source>
        <dbReference type="EMBL" id="KAJ0394744.1"/>
    </source>
</evidence>
<evidence type="ECO:0000256" key="2">
    <source>
        <dbReference type="SAM" id="Phobius"/>
    </source>
</evidence>
<evidence type="ECO:0008006" key="5">
    <source>
        <dbReference type="Google" id="ProtNLM"/>
    </source>
</evidence>
<evidence type="ECO:0000256" key="1">
    <source>
        <dbReference type="SAM" id="MobiDB-lite"/>
    </source>
</evidence>
<feature type="compositionally biased region" description="Basic and acidic residues" evidence="1">
    <location>
        <begin position="762"/>
        <end position="771"/>
    </location>
</feature>
<keyword evidence="2" id="KW-0472">Membrane</keyword>
<proteinExistence type="predicted"/>
<dbReference type="EMBL" id="JAKCXM010000387">
    <property type="protein sequence ID" value="KAJ0394744.1"/>
    <property type="molecule type" value="Genomic_DNA"/>
</dbReference>
<keyword evidence="2" id="KW-1133">Transmembrane helix</keyword>
<protein>
    <recommendedName>
        <fullName evidence="5">Transmembrane protein</fullName>
    </recommendedName>
</protein>
<feature type="transmembrane region" description="Helical" evidence="2">
    <location>
        <begin position="572"/>
        <end position="593"/>
    </location>
</feature>
<feature type="transmembrane region" description="Helical" evidence="2">
    <location>
        <begin position="605"/>
        <end position="626"/>
    </location>
</feature>
<name>A0AAD5LVM8_PYTIN</name>
<feature type="transmembrane region" description="Helical" evidence="2">
    <location>
        <begin position="506"/>
        <end position="525"/>
    </location>
</feature>
<accession>A0AAD5LVM8</accession>
<organism evidence="3 4">
    <name type="scientific">Pythium insidiosum</name>
    <name type="common">Pythiosis disease agent</name>
    <dbReference type="NCBI Taxonomy" id="114742"/>
    <lineage>
        <taxon>Eukaryota</taxon>
        <taxon>Sar</taxon>
        <taxon>Stramenopiles</taxon>
        <taxon>Oomycota</taxon>
        <taxon>Peronosporomycetes</taxon>
        <taxon>Pythiales</taxon>
        <taxon>Pythiaceae</taxon>
        <taxon>Pythium</taxon>
    </lineage>
</organism>
<keyword evidence="2" id="KW-0812">Transmembrane</keyword>
<feature type="region of interest" description="Disordered" evidence="1">
    <location>
        <begin position="753"/>
        <end position="777"/>
    </location>
</feature>
<gene>
    <name evidence="3" type="ORF">P43SY_004046</name>
</gene>
<dbReference type="AlphaFoldDB" id="A0AAD5LVM8"/>
<reference evidence="3" key="1">
    <citation type="submission" date="2021-12" db="EMBL/GenBank/DDBJ databases">
        <title>Prjna785345.</title>
        <authorList>
            <person name="Rujirawat T."/>
            <person name="Krajaejun T."/>
        </authorList>
    </citation>
    <scope>NUCLEOTIDE SEQUENCE</scope>
    <source>
        <strain evidence="3">Pi057C3</strain>
    </source>
</reference>
<feature type="transmembrane region" description="Helical" evidence="2">
    <location>
        <begin position="474"/>
        <end position="494"/>
    </location>
</feature>
<keyword evidence="4" id="KW-1185">Reference proteome</keyword>
<dbReference type="Proteomes" id="UP001209570">
    <property type="component" value="Unassembled WGS sequence"/>
</dbReference>
<evidence type="ECO:0000313" key="4">
    <source>
        <dbReference type="Proteomes" id="UP001209570"/>
    </source>
</evidence>